<evidence type="ECO:0000256" key="9">
    <source>
        <dbReference type="RuleBase" id="RU003733"/>
    </source>
</evidence>
<dbReference type="GO" id="GO:0004856">
    <property type="term" value="F:D-xylulokinase activity"/>
    <property type="evidence" value="ECO:0007669"/>
    <property type="project" value="UniProtKB-EC"/>
</dbReference>
<dbReference type="PIRSF" id="PIRSF000538">
    <property type="entry name" value="GlpK"/>
    <property type="match status" value="1"/>
</dbReference>
<protein>
    <recommendedName>
        <fullName evidence="8 10">Xylulose kinase</fullName>
        <shortName evidence="8 10">Xylulokinase</shortName>
        <ecNumber evidence="8 10">2.7.1.17</ecNumber>
    </recommendedName>
</protein>
<dbReference type="InterPro" id="IPR043129">
    <property type="entry name" value="ATPase_NBD"/>
</dbReference>
<comment type="function">
    <text evidence="8">Catalyzes the phosphorylation of D-xylulose to D-xylulose 5-phosphate.</text>
</comment>
<evidence type="ECO:0000313" key="13">
    <source>
        <dbReference type="EMBL" id="NIH58734.1"/>
    </source>
</evidence>
<evidence type="ECO:0000259" key="12">
    <source>
        <dbReference type="Pfam" id="PF02782"/>
    </source>
</evidence>
<dbReference type="EMBL" id="JAAMOZ010000005">
    <property type="protein sequence ID" value="NIH58734.1"/>
    <property type="molecule type" value="Genomic_DNA"/>
</dbReference>
<evidence type="ECO:0000256" key="10">
    <source>
        <dbReference type="RuleBase" id="RU364073"/>
    </source>
</evidence>
<comment type="caution">
    <text evidence="13">The sequence shown here is derived from an EMBL/GenBank/DDBJ whole genome shotgun (WGS) entry which is preliminary data.</text>
</comment>
<dbReference type="SUPFAM" id="SSF53067">
    <property type="entry name" value="Actin-like ATPase domain"/>
    <property type="match status" value="2"/>
</dbReference>
<keyword evidence="4 8" id="KW-0547">Nucleotide-binding</keyword>
<keyword evidence="14" id="KW-1185">Reference proteome</keyword>
<dbReference type="RefSeq" id="WP_167171767.1">
    <property type="nucleotide sequence ID" value="NZ_BAAAOO010000006.1"/>
</dbReference>
<dbReference type="EC" id="2.7.1.17" evidence="8 10"/>
<feature type="domain" description="Carbohydrate kinase FGGY N-terminal" evidence="11">
    <location>
        <begin position="4"/>
        <end position="229"/>
    </location>
</feature>
<evidence type="ECO:0000256" key="8">
    <source>
        <dbReference type="HAMAP-Rule" id="MF_02220"/>
    </source>
</evidence>
<feature type="binding site" evidence="8">
    <location>
        <begin position="71"/>
        <end position="72"/>
    </location>
    <ligand>
        <name>substrate</name>
    </ligand>
</feature>
<gene>
    <name evidence="8 10" type="primary">xylB</name>
    <name evidence="13" type="ORF">FB473_003435</name>
</gene>
<keyword evidence="6 8" id="KW-0067">ATP-binding</keyword>
<dbReference type="InterPro" id="IPR000577">
    <property type="entry name" value="Carb_kinase_FGGY"/>
</dbReference>
<organism evidence="13 14">
    <name type="scientific">Brooklawnia cerclae</name>
    <dbReference type="NCBI Taxonomy" id="349934"/>
    <lineage>
        <taxon>Bacteria</taxon>
        <taxon>Bacillati</taxon>
        <taxon>Actinomycetota</taxon>
        <taxon>Actinomycetes</taxon>
        <taxon>Propionibacteriales</taxon>
        <taxon>Propionibacteriaceae</taxon>
        <taxon>Brooklawnia</taxon>
    </lineage>
</organism>
<keyword evidence="2 8" id="KW-0859">Xylose metabolism</keyword>
<evidence type="ECO:0000256" key="3">
    <source>
        <dbReference type="ARBA" id="ARBA00022679"/>
    </source>
</evidence>
<dbReference type="PANTHER" id="PTHR43095">
    <property type="entry name" value="SUGAR KINASE"/>
    <property type="match status" value="1"/>
</dbReference>
<evidence type="ECO:0000256" key="1">
    <source>
        <dbReference type="ARBA" id="ARBA00009156"/>
    </source>
</evidence>
<dbReference type="InterPro" id="IPR018483">
    <property type="entry name" value="Carb_kinase_FGGY_CS"/>
</dbReference>
<evidence type="ECO:0000313" key="14">
    <source>
        <dbReference type="Proteomes" id="UP000749311"/>
    </source>
</evidence>
<dbReference type="HAMAP" id="MF_02220">
    <property type="entry name" value="XylB"/>
    <property type="match status" value="1"/>
</dbReference>
<feature type="site" description="Important for activity" evidence="8">
    <location>
        <position position="8"/>
    </location>
</feature>
<dbReference type="PROSITE" id="PS00445">
    <property type="entry name" value="FGGY_KINASES_2"/>
    <property type="match status" value="1"/>
</dbReference>
<comment type="similarity">
    <text evidence="1 8 9">Belongs to the FGGY kinase family.</text>
</comment>
<dbReference type="InterPro" id="IPR006000">
    <property type="entry name" value="Xylulokinase"/>
</dbReference>
<evidence type="ECO:0000256" key="2">
    <source>
        <dbReference type="ARBA" id="ARBA00022629"/>
    </source>
</evidence>
<reference evidence="13 14" key="1">
    <citation type="submission" date="2020-02" db="EMBL/GenBank/DDBJ databases">
        <title>Sequencing the genomes of 1000 actinobacteria strains.</title>
        <authorList>
            <person name="Klenk H.-P."/>
        </authorList>
    </citation>
    <scope>NUCLEOTIDE SEQUENCE [LARGE SCALE GENOMIC DNA]</scope>
    <source>
        <strain evidence="13 14">DSM 19609</strain>
    </source>
</reference>
<dbReference type="InterPro" id="IPR018485">
    <property type="entry name" value="FGGY_C"/>
</dbReference>
<dbReference type="PANTHER" id="PTHR43095:SF5">
    <property type="entry name" value="XYLULOSE KINASE"/>
    <property type="match status" value="1"/>
</dbReference>
<keyword evidence="3 8" id="KW-0808">Transferase</keyword>
<evidence type="ECO:0000259" key="11">
    <source>
        <dbReference type="Pfam" id="PF00370"/>
    </source>
</evidence>
<evidence type="ECO:0000256" key="6">
    <source>
        <dbReference type="ARBA" id="ARBA00022840"/>
    </source>
</evidence>
<dbReference type="Pfam" id="PF02782">
    <property type="entry name" value="FGGY_C"/>
    <property type="match status" value="1"/>
</dbReference>
<evidence type="ECO:0000256" key="5">
    <source>
        <dbReference type="ARBA" id="ARBA00022777"/>
    </source>
</evidence>
<name>A0ABX0SK87_9ACTN</name>
<dbReference type="CDD" id="cd07809">
    <property type="entry name" value="ASKHA_NBD_FGGY_BaXK-like"/>
    <property type="match status" value="1"/>
</dbReference>
<evidence type="ECO:0000256" key="4">
    <source>
        <dbReference type="ARBA" id="ARBA00022741"/>
    </source>
</evidence>
<dbReference type="Pfam" id="PF00370">
    <property type="entry name" value="FGGY_N"/>
    <property type="match status" value="1"/>
</dbReference>
<dbReference type="Gene3D" id="3.30.420.40">
    <property type="match status" value="2"/>
</dbReference>
<dbReference type="PROSITE" id="PS00933">
    <property type="entry name" value="FGGY_KINASES_1"/>
    <property type="match status" value="1"/>
</dbReference>
<dbReference type="InterPro" id="IPR018484">
    <property type="entry name" value="FGGY_N"/>
</dbReference>
<feature type="active site" description="Proton acceptor" evidence="8">
    <location>
        <position position="232"/>
    </location>
</feature>
<accession>A0ABX0SK87</accession>
<feature type="domain" description="Carbohydrate kinase FGGY C-terminal" evidence="12">
    <location>
        <begin position="248"/>
        <end position="431"/>
    </location>
</feature>
<comment type="catalytic activity">
    <reaction evidence="8 10">
        <text>D-xylulose + ATP = D-xylulose 5-phosphate + ADP + H(+)</text>
        <dbReference type="Rhea" id="RHEA:10964"/>
        <dbReference type="ChEBI" id="CHEBI:15378"/>
        <dbReference type="ChEBI" id="CHEBI:17140"/>
        <dbReference type="ChEBI" id="CHEBI:30616"/>
        <dbReference type="ChEBI" id="CHEBI:57737"/>
        <dbReference type="ChEBI" id="CHEBI:456216"/>
        <dbReference type="EC" id="2.7.1.17"/>
    </reaction>
</comment>
<keyword evidence="7 8" id="KW-0119">Carbohydrate metabolism</keyword>
<evidence type="ECO:0000256" key="7">
    <source>
        <dbReference type="ARBA" id="ARBA00023277"/>
    </source>
</evidence>
<proteinExistence type="inferred from homology"/>
<sequence length="474" mass="48802">MTLVAGVDSSTQSCKVVVRDARDGRMVRHGSASHPDGTEVDPRYWLDALDRAIAAAGGLDDVAALSVAGQQHGMVVLDDRGEVIRPALLWNDTRSAQAAASLTDELGGKGPWVQATGSVPVASLTVSKLRWLADHEPGNARRVAAVALPHDWLTWHLRGGPSLGLEALTTDRSDASGTGYFDPATNRYERELLALALRRDEADGIVLPRVLSGAERAGTTPAGAVVGAGCGDNAGAALSLQMTPGDVSVSIGTSGVVAAISSTPVRDATGAINGFADATGNFLPLGVTLNAAQTLDVVRDLLGVGYEEFDALALGAPAGAGGLTLVPYYQGERTPNLPRATASLVGMTLAGLSRANLARAAVEGLLCSLADALRLFVSHGIPVASVRLIGGGARSRAVQRIAPAVFGMDVLVPEPGEYVADGAARQAAWALDGELPDWLGLGGGSVPRVTAEPTPQVLDAYRERAGLHADRPLL</sequence>
<dbReference type="Proteomes" id="UP000749311">
    <property type="component" value="Unassembled WGS sequence"/>
</dbReference>
<keyword evidence="5 8" id="KW-0418">Kinase</keyword>
<dbReference type="NCBIfam" id="TIGR01312">
    <property type="entry name" value="XylB"/>
    <property type="match status" value="1"/>
</dbReference>
<dbReference type="InterPro" id="IPR050406">
    <property type="entry name" value="FGGY_Carb_Kinase"/>
</dbReference>